<name>A0A0C3CE35_HEBCY</name>
<accession>A0A0C3CE35</accession>
<reference evidence="3" key="2">
    <citation type="submission" date="2015-01" db="EMBL/GenBank/DDBJ databases">
        <title>Evolutionary Origins and Diversification of the Mycorrhizal Mutualists.</title>
        <authorList>
            <consortium name="DOE Joint Genome Institute"/>
            <consortium name="Mycorrhizal Genomics Consortium"/>
            <person name="Kohler A."/>
            <person name="Kuo A."/>
            <person name="Nagy L.G."/>
            <person name="Floudas D."/>
            <person name="Copeland A."/>
            <person name="Barry K.W."/>
            <person name="Cichocki N."/>
            <person name="Veneault-Fourrey C."/>
            <person name="LaButti K."/>
            <person name="Lindquist E.A."/>
            <person name="Lipzen A."/>
            <person name="Lundell T."/>
            <person name="Morin E."/>
            <person name="Murat C."/>
            <person name="Riley R."/>
            <person name="Ohm R."/>
            <person name="Sun H."/>
            <person name="Tunlid A."/>
            <person name="Henrissat B."/>
            <person name="Grigoriev I.V."/>
            <person name="Hibbett D.S."/>
            <person name="Martin F."/>
        </authorList>
    </citation>
    <scope>NUCLEOTIDE SEQUENCE [LARGE SCALE GENOMIC DNA]</scope>
    <source>
        <strain evidence="3">h7</strain>
    </source>
</reference>
<gene>
    <name evidence="2" type="ORF">M413DRAFT_139877</name>
</gene>
<reference evidence="2 3" key="1">
    <citation type="submission" date="2014-04" db="EMBL/GenBank/DDBJ databases">
        <authorList>
            <consortium name="DOE Joint Genome Institute"/>
            <person name="Kuo A."/>
            <person name="Gay G."/>
            <person name="Dore J."/>
            <person name="Kohler A."/>
            <person name="Nagy L.G."/>
            <person name="Floudas D."/>
            <person name="Copeland A."/>
            <person name="Barry K.W."/>
            <person name="Cichocki N."/>
            <person name="Veneault-Fourrey C."/>
            <person name="LaButti K."/>
            <person name="Lindquist E.A."/>
            <person name="Lipzen A."/>
            <person name="Lundell T."/>
            <person name="Morin E."/>
            <person name="Murat C."/>
            <person name="Sun H."/>
            <person name="Tunlid A."/>
            <person name="Henrissat B."/>
            <person name="Grigoriev I.V."/>
            <person name="Hibbett D.S."/>
            <person name="Martin F."/>
            <person name="Nordberg H.P."/>
            <person name="Cantor M.N."/>
            <person name="Hua S.X."/>
        </authorList>
    </citation>
    <scope>NUCLEOTIDE SEQUENCE [LARGE SCALE GENOMIC DNA]</scope>
    <source>
        <strain evidence="3">h7</strain>
    </source>
</reference>
<evidence type="ECO:0000313" key="3">
    <source>
        <dbReference type="Proteomes" id="UP000053424"/>
    </source>
</evidence>
<organism evidence="2 3">
    <name type="scientific">Hebeloma cylindrosporum</name>
    <dbReference type="NCBI Taxonomy" id="76867"/>
    <lineage>
        <taxon>Eukaryota</taxon>
        <taxon>Fungi</taxon>
        <taxon>Dikarya</taxon>
        <taxon>Basidiomycota</taxon>
        <taxon>Agaricomycotina</taxon>
        <taxon>Agaricomycetes</taxon>
        <taxon>Agaricomycetidae</taxon>
        <taxon>Agaricales</taxon>
        <taxon>Agaricineae</taxon>
        <taxon>Hymenogastraceae</taxon>
        <taxon>Hebeloma</taxon>
    </lineage>
</organism>
<evidence type="ECO:0000256" key="1">
    <source>
        <dbReference type="SAM" id="MobiDB-lite"/>
    </source>
</evidence>
<dbReference type="AlphaFoldDB" id="A0A0C3CE35"/>
<dbReference type="Proteomes" id="UP000053424">
    <property type="component" value="Unassembled WGS sequence"/>
</dbReference>
<dbReference type="HOGENOM" id="CLU_2961017_0_0_1"/>
<sequence length="59" mass="6954">MPVNSLQKRRRTTGALSPSERRRKQRNCRPFGCAIFQQTHQITVLQIIRVRLHTRPSLD</sequence>
<feature type="region of interest" description="Disordered" evidence="1">
    <location>
        <begin position="1"/>
        <end position="26"/>
    </location>
</feature>
<evidence type="ECO:0000313" key="2">
    <source>
        <dbReference type="EMBL" id="KIM41876.1"/>
    </source>
</evidence>
<proteinExistence type="predicted"/>
<keyword evidence="3" id="KW-1185">Reference proteome</keyword>
<protein>
    <submittedName>
        <fullName evidence="2">Uncharacterized protein</fullName>
    </submittedName>
</protein>
<dbReference type="EMBL" id="KN831779">
    <property type="protein sequence ID" value="KIM41876.1"/>
    <property type="molecule type" value="Genomic_DNA"/>
</dbReference>